<feature type="compositionally biased region" description="Low complexity" evidence="7">
    <location>
        <begin position="512"/>
        <end position="534"/>
    </location>
</feature>
<accession>A0A6G9XT57</accession>
<keyword evidence="2" id="KW-0378">Hydrolase</keyword>
<evidence type="ECO:0000256" key="1">
    <source>
        <dbReference type="ARBA" id="ARBA00022741"/>
    </source>
</evidence>
<dbReference type="InterPro" id="IPR044742">
    <property type="entry name" value="DEAD/DEAH_RhlB"/>
</dbReference>
<dbReference type="Gene3D" id="3.40.50.300">
    <property type="entry name" value="P-loop containing nucleotide triphosphate hydrolases"/>
    <property type="match status" value="2"/>
</dbReference>
<dbReference type="InterPro" id="IPR014014">
    <property type="entry name" value="RNA_helicase_DEAD_Q_motif"/>
</dbReference>
<dbReference type="CDD" id="cd18787">
    <property type="entry name" value="SF2_C_DEAD"/>
    <property type="match status" value="1"/>
</dbReference>
<dbReference type="InterPro" id="IPR027417">
    <property type="entry name" value="P-loop_NTPase"/>
</dbReference>
<organism evidence="11 12">
    <name type="scientific">Nocardia brasiliensis</name>
    <dbReference type="NCBI Taxonomy" id="37326"/>
    <lineage>
        <taxon>Bacteria</taxon>
        <taxon>Bacillati</taxon>
        <taxon>Actinomycetota</taxon>
        <taxon>Actinomycetes</taxon>
        <taxon>Mycobacteriales</taxon>
        <taxon>Nocardiaceae</taxon>
        <taxon>Nocardia</taxon>
    </lineage>
</organism>
<evidence type="ECO:0000256" key="5">
    <source>
        <dbReference type="ARBA" id="ARBA00038437"/>
    </source>
</evidence>
<evidence type="ECO:0000259" key="10">
    <source>
        <dbReference type="PROSITE" id="PS51195"/>
    </source>
</evidence>
<feature type="short sequence motif" description="Q motif" evidence="6">
    <location>
        <begin position="13"/>
        <end position="41"/>
    </location>
</feature>
<feature type="compositionally biased region" description="Gly residues" evidence="7">
    <location>
        <begin position="535"/>
        <end position="550"/>
    </location>
</feature>
<dbReference type="SMART" id="SM00487">
    <property type="entry name" value="DEXDc"/>
    <property type="match status" value="1"/>
</dbReference>
<dbReference type="EMBL" id="CP046171">
    <property type="protein sequence ID" value="QIS04087.1"/>
    <property type="molecule type" value="Genomic_DNA"/>
</dbReference>
<protein>
    <submittedName>
        <fullName evidence="11">DEAD/DEAH box helicase</fullName>
    </submittedName>
</protein>
<comment type="similarity">
    <text evidence="5">Belongs to the DEAD box helicase family.</text>
</comment>
<evidence type="ECO:0000313" key="12">
    <source>
        <dbReference type="Proteomes" id="UP000501705"/>
    </source>
</evidence>
<dbReference type="PANTHER" id="PTHR47959:SF13">
    <property type="entry name" value="ATP-DEPENDENT RNA HELICASE RHLE"/>
    <property type="match status" value="1"/>
</dbReference>
<feature type="domain" description="Helicase C-terminal" evidence="9">
    <location>
        <begin position="228"/>
        <end position="387"/>
    </location>
</feature>
<dbReference type="GO" id="GO:0016787">
    <property type="term" value="F:hydrolase activity"/>
    <property type="evidence" value="ECO:0007669"/>
    <property type="project" value="UniProtKB-KW"/>
</dbReference>
<evidence type="ECO:0000259" key="8">
    <source>
        <dbReference type="PROSITE" id="PS51192"/>
    </source>
</evidence>
<dbReference type="InterPro" id="IPR011545">
    <property type="entry name" value="DEAD/DEAH_box_helicase_dom"/>
</dbReference>
<keyword evidence="1" id="KW-0547">Nucleotide-binding</keyword>
<dbReference type="Pfam" id="PF00271">
    <property type="entry name" value="Helicase_C"/>
    <property type="match status" value="1"/>
</dbReference>
<evidence type="ECO:0000256" key="3">
    <source>
        <dbReference type="ARBA" id="ARBA00022806"/>
    </source>
</evidence>
<feature type="compositionally biased region" description="Low complexity" evidence="7">
    <location>
        <begin position="425"/>
        <end position="434"/>
    </location>
</feature>
<dbReference type="GO" id="GO:0003676">
    <property type="term" value="F:nucleic acid binding"/>
    <property type="evidence" value="ECO:0007669"/>
    <property type="project" value="InterPro"/>
</dbReference>
<dbReference type="PROSITE" id="PS51194">
    <property type="entry name" value="HELICASE_CTER"/>
    <property type="match status" value="1"/>
</dbReference>
<keyword evidence="4" id="KW-0067">ATP-binding</keyword>
<dbReference type="SMART" id="SM00490">
    <property type="entry name" value="HELICc"/>
    <property type="match status" value="1"/>
</dbReference>
<dbReference type="GO" id="GO:0005829">
    <property type="term" value="C:cytosol"/>
    <property type="evidence" value="ECO:0007669"/>
    <property type="project" value="TreeGrafter"/>
</dbReference>
<dbReference type="GO" id="GO:0005524">
    <property type="term" value="F:ATP binding"/>
    <property type="evidence" value="ECO:0007669"/>
    <property type="project" value="UniProtKB-KW"/>
</dbReference>
<dbReference type="PANTHER" id="PTHR47959">
    <property type="entry name" value="ATP-DEPENDENT RNA HELICASE RHLE-RELATED"/>
    <property type="match status" value="1"/>
</dbReference>
<keyword evidence="3 11" id="KW-0347">Helicase</keyword>
<dbReference type="AlphaFoldDB" id="A0A6G9XT57"/>
<feature type="compositionally biased region" description="Polar residues" evidence="7">
    <location>
        <begin position="565"/>
        <end position="574"/>
    </location>
</feature>
<proteinExistence type="inferred from homology"/>
<evidence type="ECO:0000313" key="11">
    <source>
        <dbReference type="EMBL" id="QIS04087.1"/>
    </source>
</evidence>
<evidence type="ECO:0000256" key="6">
    <source>
        <dbReference type="PROSITE-ProRule" id="PRU00552"/>
    </source>
</evidence>
<reference evidence="11 12" key="1">
    <citation type="journal article" date="2019" name="ACS Chem. Biol.">
        <title>Identification and Mobilization of a Cryptic Antibiotic Biosynthesis Gene Locus from a Human-Pathogenic Nocardia Isolate.</title>
        <authorList>
            <person name="Herisse M."/>
            <person name="Ishida K."/>
            <person name="Porter J.L."/>
            <person name="Howden B."/>
            <person name="Hertweck C."/>
            <person name="Stinear T.P."/>
            <person name="Pidot S.J."/>
        </authorList>
    </citation>
    <scope>NUCLEOTIDE SEQUENCE [LARGE SCALE GENOMIC DNA]</scope>
    <source>
        <strain evidence="11 12">AUSMDU00024985</strain>
    </source>
</reference>
<feature type="domain" description="Helicase ATP-binding" evidence="8">
    <location>
        <begin position="44"/>
        <end position="217"/>
    </location>
</feature>
<gene>
    <name evidence="11" type="ORF">F5X71_18710</name>
</gene>
<feature type="compositionally biased region" description="Low complexity" evidence="7">
    <location>
        <begin position="471"/>
        <end position="504"/>
    </location>
</feature>
<dbReference type="PROSITE" id="PS51192">
    <property type="entry name" value="HELICASE_ATP_BIND_1"/>
    <property type="match status" value="1"/>
</dbReference>
<feature type="domain" description="DEAD-box RNA helicase Q" evidence="10">
    <location>
        <begin position="13"/>
        <end position="41"/>
    </location>
</feature>
<dbReference type="Proteomes" id="UP000501705">
    <property type="component" value="Chromosome"/>
</dbReference>
<dbReference type="InterPro" id="IPR001650">
    <property type="entry name" value="Helicase_C-like"/>
</dbReference>
<dbReference type="InterPro" id="IPR014001">
    <property type="entry name" value="Helicase_ATP-bd"/>
</dbReference>
<dbReference type="InterPro" id="IPR050079">
    <property type="entry name" value="DEAD_box_RNA_helicase"/>
</dbReference>
<evidence type="ECO:0000259" key="9">
    <source>
        <dbReference type="PROSITE" id="PS51194"/>
    </source>
</evidence>
<name>A0A6G9XT57_NOCBR</name>
<evidence type="ECO:0000256" key="7">
    <source>
        <dbReference type="SAM" id="MobiDB-lite"/>
    </source>
</evidence>
<dbReference type="SUPFAM" id="SSF52540">
    <property type="entry name" value="P-loop containing nucleoside triphosphate hydrolases"/>
    <property type="match status" value="2"/>
</dbReference>
<dbReference type="GO" id="GO:0003724">
    <property type="term" value="F:RNA helicase activity"/>
    <property type="evidence" value="ECO:0007669"/>
    <property type="project" value="InterPro"/>
</dbReference>
<feature type="region of interest" description="Disordered" evidence="7">
    <location>
        <begin position="397"/>
        <end position="574"/>
    </location>
</feature>
<evidence type="ECO:0000256" key="4">
    <source>
        <dbReference type="ARBA" id="ARBA00022840"/>
    </source>
</evidence>
<dbReference type="Pfam" id="PF00270">
    <property type="entry name" value="DEAD"/>
    <property type="match status" value="1"/>
</dbReference>
<dbReference type="PROSITE" id="PS51195">
    <property type="entry name" value="Q_MOTIF"/>
    <property type="match status" value="1"/>
</dbReference>
<dbReference type="CDD" id="cd00268">
    <property type="entry name" value="DEADc"/>
    <property type="match status" value="1"/>
</dbReference>
<sequence length="574" mass="57949">MTPSTTVAAAPTVSFTDLGLPAVLVQALRRDGIEAPFPIQAATVPDALAGKDVLGRGPTGSGKTLAFGLPMLARLAGAASQPGRPRGLVLVPTRELAAQIERSLDAPALALGLRVASVVGGAPIKRQADRLARGVDLLIATPGRLADLVLQRSASLADVRITALDEADHMADMGFLPQVTKLLDQTPKDGQRLLFSATLDGEVDKLVKRYLNSPVTHSTAPPAASVATMTHHLLFVRDKIAKRGVAAEIAARDGLTIMFVRTKHGADRLAKQLRGVGIPAGALHGGKAQNNRTRTLAAFADGSVPVLVTTDVAARGIHVDGISLVVHVDPPAESKAYLHRAGRTARAGEDGVVVTLVMDEERRDVESMTRKAGVEVKGIAVRPGDRTLIAITGARQPSGIPVAAPTPPKQVAAEGGSGTGRRRSGAAGRRSGAADTEARPARAGRSAGGTGRGAGRRSAGAAKGFGDDGTTGRTTGARADGSGKNRSGAGSAAGRGDSAARSGAAGRGGRGAAAPKIGAGRGAAATGGSRTAAGGFVGTGARSGGSGTGDTPGKARRRAVRPQHAPSTRNHGAN</sequence>
<evidence type="ECO:0000256" key="2">
    <source>
        <dbReference type="ARBA" id="ARBA00022801"/>
    </source>
</evidence>